<dbReference type="InterPro" id="IPR027417">
    <property type="entry name" value="P-loop_NTPase"/>
</dbReference>
<sequence length="1310" mass="144957">MCGPFGGDNETLAEPPQRFYVTGVLYPEQFRPRESVLPSEAVVDEEEGLQAPEEAQADTGATATQPAGTGLRYADATVDEGEADRELNLSTDFKPASFGLSVITESRETAFSIRISYGRYNRVTPGKDMPASSPEEPAPTVDNASPGAASLGGAATAAPGAAGNGRNPSLYRRTPVVREFTLTATAAGFTLTDKEGKPVETPETPGAASHTFSLEDSRLTLRITRRSTHGSHGSIFTLSLINSCRSEINGREAEKQFISDCRNYFFQPEIEVHSDEFVFTPGPEDSLSPDGQSEEDAVRKLLFRNYRNYGAGHGAAAWWDEKDVNLAEGRARRVKAVVIPQYDVKPVDFNLSTKHDPADIILTPADQTILAMKRLAGMTGENAGELETRLRAFAGRYGDWIGQHQKRIAALPAEHHDAAQSNLQKCADLLARMERGIVLLFEQGPDTASNIALQAFQDANRAMFMQRVMKGFADKRVKKDVLPGADDQPIPDFSTAPEEAGRWRPFQLAFLLAQVEGILDPSSEDRETVDLIWFSTGGGKTEAYLGLTAFTIFYRRLRAGRDMQDPDRGAGVSVLMRYTLRLLNIQQFNRAGILICACELMRREMPDRYGKQEISTGIWVGSSLTPNKTGTASDDRSAAGAIAKYNAWLDSGTEKPALSPPISHCPCCGTRIIPDRRNNAVVGSWGYFQKQQLRRGGGAPPGGRRVPVADSPVFLSCRNTECRFFISPDDYLDAELVESRKLPVYYVDEVIYARRPSLLFATVDKFAQLAWKSETARLFNLSWGPDGRITRDFSSPDLVIQDELHLISSALGTMYGVYEFAIDELCQWGGSARPKVVGASATVRNAEAQCRRLYGRKHFAQFPPQGIDVDDSFFSRLDRSAPGRRYLGVMPAGRTATINIIYLTGRAMQLLPRLPYGNATLDWYYTMLVYFNSIKELGKFRTLLTDDIAAHRYGMNATFQTLGAPGLYIPFKDDRVAELSSAMTADQIYQYLNRLENSKLPQPAPASPTEEARLTQLRAMGVRSARDLDGNRTWRQVFTDPVLEALGIAVAGKDNTALFQALKGLLVQLFGDNREEPIHVVSATNMISVGVDIARLNIMQVVGQPKSTAEYIQASSRAGREFPGLVVASYNNAKSRDRSHYESFTDYHQAFYKHVEANSVTPYSLPALEKALPSVLIALMRLLHFREDGNAWWPTGAEGRATDEFYTALVEKLKERVTLLDEDVSDFLVNIDQVAQQLKKVWNGRSDATPPGPGLRFAKNSHFFPSPKDVEIDLDLFVNHEYDEQKRRERPAVLGSLRNVESSSALIITY</sequence>
<feature type="compositionally biased region" description="Low complexity" evidence="1">
    <location>
        <begin position="57"/>
        <end position="70"/>
    </location>
</feature>
<dbReference type="Proteomes" id="UP000280066">
    <property type="component" value="Unassembled WGS sequence"/>
</dbReference>
<keyword evidence="4" id="KW-1185">Reference proteome</keyword>
<feature type="region of interest" description="Disordered" evidence="1">
    <location>
        <begin position="35"/>
        <end position="70"/>
    </location>
</feature>
<evidence type="ECO:0000259" key="2">
    <source>
        <dbReference type="PROSITE" id="PS51194"/>
    </source>
</evidence>
<dbReference type="InterPro" id="IPR001650">
    <property type="entry name" value="Helicase_C-like"/>
</dbReference>
<evidence type="ECO:0000313" key="3">
    <source>
        <dbReference type="EMBL" id="RSK25042.1"/>
    </source>
</evidence>
<name>A0A3R9N4E1_9BACT</name>
<dbReference type="Gene3D" id="3.40.50.300">
    <property type="entry name" value="P-loop containing nucleotide triphosphate hydrolases"/>
    <property type="match status" value="1"/>
</dbReference>
<evidence type="ECO:0000256" key="1">
    <source>
        <dbReference type="SAM" id="MobiDB-lite"/>
    </source>
</evidence>
<feature type="compositionally biased region" description="Low complexity" evidence="1">
    <location>
        <begin position="143"/>
        <end position="169"/>
    </location>
</feature>
<protein>
    <recommendedName>
        <fullName evidence="2">Helicase C-terminal domain-containing protein</fullName>
    </recommendedName>
</protein>
<gene>
    <name evidence="3" type="ORF">EI290_18015</name>
</gene>
<dbReference type="Pfam" id="PF00271">
    <property type="entry name" value="Helicase_C"/>
    <property type="match status" value="1"/>
</dbReference>
<dbReference type="SUPFAM" id="SSF52540">
    <property type="entry name" value="P-loop containing nucleoside triphosphate hydrolases"/>
    <property type="match status" value="1"/>
</dbReference>
<accession>A0A3R9N4E1</accession>
<comment type="caution">
    <text evidence="3">The sequence shown here is derived from an EMBL/GenBank/DDBJ whole genome shotgun (WGS) entry which is preliminary data.</text>
</comment>
<proteinExistence type="predicted"/>
<dbReference type="CDD" id="cd18785">
    <property type="entry name" value="SF2_C"/>
    <property type="match status" value="1"/>
</dbReference>
<organism evidence="3 4">
    <name type="scientific">Hymenobacter metallilatus</name>
    <dbReference type="NCBI Taxonomy" id="2493666"/>
    <lineage>
        <taxon>Bacteria</taxon>
        <taxon>Pseudomonadati</taxon>
        <taxon>Bacteroidota</taxon>
        <taxon>Cytophagia</taxon>
        <taxon>Cytophagales</taxon>
        <taxon>Hymenobacteraceae</taxon>
        <taxon>Hymenobacter</taxon>
    </lineage>
</organism>
<reference evidence="3 4" key="1">
    <citation type="submission" date="2018-12" db="EMBL/GenBank/DDBJ databases">
        <authorList>
            <person name="Feng G."/>
            <person name="Zhu H."/>
        </authorList>
    </citation>
    <scope>NUCLEOTIDE SEQUENCE [LARGE SCALE GENOMIC DNA]</scope>
    <source>
        <strain evidence="3 4">9PBR-2</strain>
    </source>
</reference>
<dbReference type="EMBL" id="RWIS01000014">
    <property type="protein sequence ID" value="RSK25042.1"/>
    <property type="molecule type" value="Genomic_DNA"/>
</dbReference>
<feature type="region of interest" description="Disordered" evidence="1">
    <location>
        <begin position="122"/>
        <end position="170"/>
    </location>
</feature>
<evidence type="ECO:0000313" key="4">
    <source>
        <dbReference type="Proteomes" id="UP000280066"/>
    </source>
</evidence>
<dbReference type="OrthoDB" id="713315at2"/>
<dbReference type="PROSITE" id="PS51194">
    <property type="entry name" value="HELICASE_CTER"/>
    <property type="match status" value="1"/>
</dbReference>
<feature type="domain" description="Helicase C-terminal" evidence="2">
    <location>
        <begin position="987"/>
        <end position="1169"/>
    </location>
</feature>